<organism evidence="2 3">
    <name type="scientific">Araneus ventricosus</name>
    <name type="common">Orbweaver spider</name>
    <name type="synonym">Epeira ventricosa</name>
    <dbReference type="NCBI Taxonomy" id="182803"/>
    <lineage>
        <taxon>Eukaryota</taxon>
        <taxon>Metazoa</taxon>
        <taxon>Ecdysozoa</taxon>
        <taxon>Arthropoda</taxon>
        <taxon>Chelicerata</taxon>
        <taxon>Arachnida</taxon>
        <taxon>Araneae</taxon>
        <taxon>Araneomorphae</taxon>
        <taxon>Entelegynae</taxon>
        <taxon>Araneoidea</taxon>
        <taxon>Araneidae</taxon>
        <taxon>Araneus</taxon>
    </lineage>
</organism>
<proteinExistence type="predicted"/>
<dbReference type="OrthoDB" id="6777171at2759"/>
<keyword evidence="3" id="KW-1185">Reference proteome</keyword>
<name>A0A4Y2A2Q2_ARAVE</name>
<accession>A0A4Y2A2Q2</accession>
<dbReference type="Proteomes" id="UP000499080">
    <property type="component" value="Unassembled WGS sequence"/>
</dbReference>
<sequence length="122" mass="13805">MPWNNAGKYIHQGVQKNINLLPCRLKETDLKKTVNKAIKLLDWEKRLLEAMESDSNPTIGRIGGAIQIRIYEDESIQQRRSEPTAQRRGSKASPEQSCSGVTDVEPPQNLLPPKKEISVREV</sequence>
<gene>
    <name evidence="2" type="ORF">AVEN_79798_1</name>
</gene>
<protein>
    <submittedName>
        <fullName evidence="2">Uncharacterized protein</fullName>
    </submittedName>
</protein>
<dbReference type="EMBL" id="BGPR01230615">
    <property type="protein sequence ID" value="GBL73993.1"/>
    <property type="molecule type" value="Genomic_DNA"/>
</dbReference>
<feature type="compositionally biased region" description="Basic and acidic residues" evidence="1">
    <location>
        <begin position="113"/>
        <end position="122"/>
    </location>
</feature>
<evidence type="ECO:0000313" key="2">
    <source>
        <dbReference type="EMBL" id="GBL73993.1"/>
    </source>
</evidence>
<evidence type="ECO:0000256" key="1">
    <source>
        <dbReference type="SAM" id="MobiDB-lite"/>
    </source>
</evidence>
<dbReference type="AlphaFoldDB" id="A0A4Y2A2Q2"/>
<evidence type="ECO:0000313" key="3">
    <source>
        <dbReference type="Proteomes" id="UP000499080"/>
    </source>
</evidence>
<comment type="caution">
    <text evidence="2">The sequence shown here is derived from an EMBL/GenBank/DDBJ whole genome shotgun (WGS) entry which is preliminary data.</text>
</comment>
<reference evidence="2 3" key="1">
    <citation type="journal article" date="2019" name="Sci. Rep.">
        <title>Orb-weaving spider Araneus ventricosus genome elucidates the spidroin gene catalogue.</title>
        <authorList>
            <person name="Kono N."/>
            <person name="Nakamura H."/>
            <person name="Ohtoshi R."/>
            <person name="Moran D.A.P."/>
            <person name="Shinohara A."/>
            <person name="Yoshida Y."/>
            <person name="Fujiwara M."/>
            <person name="Mori M."/>
            <person name="Tomita M."/>
            <person name="Arakawa K."/>
        </authorList>
    </citation>
    <scope>NUCLEOTIDE SEQUENCE [LARGE SCALE GENOMIC DNA]</scope>
</reference>
<feature type="compositionally biased region" description="Basic and acidic residues" evidence="1">
    <location>
        <begin position="73"/>
        <end position="82"/>
    </location>
</feature>
<feature type="region of interest" description="Disordered" evidence="1">
    <location>
        <begin position="73"/>
        <end position="122"/>
    </location>
</feature>